<dbReference type="EMBL" id="CP014504">
    <property type="protein sequence ID" value="AMP98323.1"/>
    <property type="molecule type" value="Genomic_DNA"/>
</dbReference>
<gene>
    <name evidence="1" type="ORF">AY601_1406</name>
</gene>
<evidence type="ECO:0000313" key="2">
    <source>
        <dbReference type="Proteomes" id="UP000071561"/>
    </source>
</evidence>
<organism evidence="1 2">
    <name type="scientific">Pedobacter cryoconitis</name>
    <dbReference type="NCBI Taxonomy" id="188932"/>
    <lineage>
        <taxon>Bacteria</taxon>
        <taxon>Pseudomonadati</taxon>
        <taxon>Bacteroidota</taxon>
        <taxon>Sphingobacteriia</taxon>
        <taxon>Sphingobacteriales</taxon>
        <taxon>Sphingobacteriaceae</taxon>
        <taxon>Pedobacter</taxon>
    </lineage>
</organism>
<dbReference type="OrthoDB" id="8602450at2"/>
<proteinExistence type="predicted"/>
<sequence length="115" mass="13990">MIEPTLYYETINRNAVLIKAKKPFYDWINYVDPEFPVIDNDEGTVYLIKEQKTKAKIESWLKKNFDQLFKNELRDYHTDENDWPQKRTYKVFQEWFTVEISSMIVDLQDTEIVKN</sequence>
<keyword evidence="2" id="KW-1185">Reference proteome</keyword>
<dbReference type="AlphaFoldDB" id="A0A127VAE5"/>
<reference evidence="1 2" key="1">
    <citation type="submission" date="2016-03" db="EMBL/GenBank/DDBJ databases">
        <title>Complete genome sequence of Pedobacter cryoconitis PAMC 27485.</title>
        <authorList>
            <person name="Lee J."/>
            <person name="Kim O.-S."/>
        </authorList>
    </citation>
    <scope>NUCLEOTIDE SEQUENCE [LARGE SCALE GENOMIC DNA]</scope>
    <source>
        <strain evidence="1 2">PAMC 27485</strain>
    </source>
</reference>
<dbReference type="Proteomes" id="UP000071561">
    <property type="component" value="Chromosome"/>
</dbReference>
<dbReference type="RefSeq" id="WP_068398386.1">
    <property type="nucleotide sequence ID" value="NZ_CP014504.1"/>
</dbReference>
<evidence type="ECO:0000313" key="1">
    <source>
        <dbReference type="EMBL" id="AMP98323.1"/>
    </source>
</evidence>
<dbReference type="KEGG" id="pcm:AY601_1406"/>
<dbReference type="PATRIC" id="fig|188932.3.peg.1464"/>
<name>A0A127VAE5_9SPHI</name>
<accession>A0A127VAE5</accession>
<protein>
    <submittedName>
        <fullName evidence="1">Uncharacterized protein</fullName>
    </submittedName>
</protein>